<dbReference type="Gene3D" id="1.10.530.10">
    <property type="match status" value="1"/>
</dbReference>
<keyword evidence="5" id="KW-1185">Reference proteome</keyword>
<dbReference type="RefSeq" id="WP_066174160.1">
    <property type="nucleotide sequence ID" value="NZ_CP036246.2"/>
</dbReference>
<dbReference type="Proteomes" id="UP000322644">
    <property type="component" value="Chromosome"/>
</dbReference>
<accession>A0A1C0AV58</accession>
<reference evidence="4 6" key="3">
    <citation type="submission" date="2019-09" db="EMBL/GenBank/DDBJ databases">
        <title>Taxonomic note: a critical rebuttal of the proposed division of the genus Arcobacter into six genera, emended descriptions of Arcobacter anaerophilus and the genus Arcobacter, and an assessment of genus-level boundaries for Epsilonproteobacteria using in silico genomic comparator tools.</title>
        <authorList>
            <person name="On S.L.W."/>
            <person name="Miller W.G."/>
            <person name="Biggs P."/>
            <person name="Cornelius A."/>
            <person name="Vandamme P."/>
        </authorList>
    </citation>
    <scope>NUCLEOTIDE SEQUENCE [LARGE SCALE GENOMIC DNA]</scope>
    <source>
        <strain evidence="4 6">CCUG 56899</strain>
    </source>
</reference>
<gene>
    <name evidence="3" type="ORF">AAX28_01810</name>
    <name evidence="4" type="ORF">APORC_1379</name>
</gene>
<organism evidence="4 6">
    <name type="scientific">Arcobacter porcinus</name>
    <dbReference type="NCBI Taxonomy" id="1935204"/>
    <lineage>
        <taxon>Bacteria</taxon>
        <taxon>Pseudomonadati</taxon>
        <taxon>Campylobacterota</taxon>
        <taxon>Epsilonproteobacteria</taxon>
        <taxon>Campylobacterales</taxon>
        <taxon>Arcobacteraceae</taxon>
        <taxon>Arcobacter</taxon>
    </lineage>
</organism>
<feature type="chain" id="PRO_5043143748" evidence="1">
    <location>
        <begin position="21"/>
        <end position="165"/>
    </location>
</feature>
<evidence type="ECO:0000313" key="4">
    <source>
        <dbReference type="EMBL" id="QEP40969.1"/>
    </source>
</evidence>
<name>A0A1C0AV58_9BACT</name>
<dbReference type="Proteomes" id="UP000093159">
    <property type="component" value="Unassembled WGS sequence"/>
</dbReference>
<dbReference type="AlphaFoldDB" id="A0A1C0AV58"/>
<dbReference type="KEGG" id="apoc:APORC_1379"/>
<evidence type="ECO:0000313" key="5">
    <source>
        <dbReference type="Proteomes" id="UP000093159"/>
    </source>
</evidence>
<feature type="signal peptide" evidence="1">
    <location>
        <begin position="1"/>
        <end position="20"/>
    </location>
</feature>
<keyword evidence="1" id="KW-0732">Signal</keyword>
<dbReference type="OrthoDB" id="5347225at2"/>
<evidence type="ECO:0000313" key="6">
    <source>
        <dbReference type="Proteomes" id="UP000322644"/>
    </source>
</evidence>
<evidence type="ECO:0000259" key="2">
    <source>
        <dbReference type="Pfam" id="PF01464"/>
    </source>
</evidence>
<dbReference type="InterPro" id="IPR008258">
    <property type="entry name" value="Transglycosylase_SLT_dom_1"/>
</dbReference>
<dbReference type="Pfam" id="PF01464">
    <property type="entry name" value="SLT"/>
    <property type="match status" value="1"/>
</dbReference>
<proteinExistence type="predicted"/>
<dbReference type="SUPFAM" id="SSF53955">
    <property type="entry name" value="Lysozyme-like"/>
    <property type="match status" value="1"/>
</dbReference>
<dbReference type="EMBL" id="LDIR01000004">
    <property type="protein sequence ID" value="OCL90324.1"/>
    <property type="molecule type" value="Genomic_DNA"/>
</dbReference>
<feature type="domain" description="Transglycosylase SLT" evidence="2">
    <location>
        <begin position="38"/>
        <end position="152"/>
    </location>
</feature>
<reference evidence="3 5" key="1">
    <citation type="submission" date="2015-05" db="EMBL/GenBank/DDBJ databases">
        <authorList>
            <person name="Rovetto F."/>
            <person name="Cocolin L."/>
            <person name="Illeghems K."/>
            <person name="Van Nieuwerburgh F."/>
            <person name="Houf K."/>
        </authorList>
    </citation>
    <scope>NUCLEOTIDE SEQUENCE [LARGE SCALE GENOMIC DNA]</scope>
    <source>
        <strain evidence="3 5">117434</strain>
    </source>
</reference>
<dbReference type="EMBL" id="CP036246">
    <property type="protein sequence ID" value="QEP40969.1"/>
    <property type="molecule type" value="Genomic_DNA"/>
</dbReference>
<protein>
    <submittedName>
        <fullName evidence="3">Transglycosylase SLT domain protein</fullName>
    </submittedName>
</protein>
<reference evidence="4 6" key="2">
    <citation type="submission" date="2019-09" db="EMBL/GenBank/DDBJ databases">
        <title>Complete genome sequencing of four Arcobacter species reveals a diverse suite of mobile elements.</title>
        <authorList>
            <person name="Miller W.G."/>
            <person name="Yee E."/>
            <person name="Bono J.L."/>
        </authorList>
    </citation>
    <scope>NUCLEOTIDE SEQUENCE [LARGE SCALE GENOMIC DNA]</scope>
    <source>
        <strain evidence="4 6">CCUG 56899</strain>
    </source>
</reference>
<sequence>MKIKFLFTIFLLTFNFFAHAIDLQNLSQEQLEMLKEIKKKGKESGLSYSLMAIAIKESKLGAYMINISSKDFGVYQANITTVLNRQNIRDTSWNRNVFASKLVFDFEFATQNAIEELNFWKKVHKNDWHKVWGSYNAGYRYNSKKARTYSREIASIIRELKKINV</sequence>
<evidence type="ECO:0000313" key="3">
    <source>
        <dbReference type="EMBL" id="OCL90324.1"/>
    </source>
</evidence>
<evidence type="ECO:0000256" key="1">
    <source>
        <dbReference type="SAM" id="SignalP"/>
    </source>
</evidence>
<dbReference type="InterPro" id="IPR023346">
    <property type="entry name" value="Lysozyme-like_dom_sf"/>
</dbReference>